<dbReference type="InterPro" id="IPR002575">
    <property type="entry name" value="Aminoglycoside_PTrfase"/>
</dbReference>
<name>A0A3D9ZVX6_9ACTN</name>
<dbReference type="SUPFAM" id="SSF56112">
    <property type="entry name" value="Protein kinase-like (PK-like)"/>
    <property type="match status" value="1"/>
</dbReference>
<sequence>MMSTELADLVTNRYGLGSLTTPPVYAARGELGRVWRFDTGRGTWAVKEALVPVDEADAVADVEFQHAAADAGLPLPRPVRTTDDQVTVRGPEAVLRVYEWVDLDASPADAADLGGLLARLHAVEHPPRGPVGEWFAMPLGKTAWRSLATTATGAGAHWAPALAAALPDLVALDALVVPPDPARVRTCHRDLPDNVHRTAAGGLVVLDWENSGPAQPERELAALLADLGDAAPRAAAAYGDAKLEPEDFSMAIAVQGHLLEFYARRALDPAEPAENRERAEGRLTSILARPLTPDGIEKLLDTLR</sequence>
<reference evidence="2 3" key="1">
    <citation type="submission" date="2018-08" db="EMBL/GenBank/DDBJ databases">
        <title>Sequencing the genomes of 1000 actinobacteria strains.</title>
        <authorList>
            <person name="Klenk H.-P."/>
        </authorList>
    </citation>
    <scope>NUCLEOTIDE SEQUENCE [LARGE SCALE GENOMIC DNA]</scope>
    <source>
        <strain evidence="2 3">DSM 44099</strain>
    </source>
</reference>
<dbReference type="GO" id="GO:0016301">
    <property type="term" value="F:kinase activity"/>
    <property type="evidence" value="ECO:0007669"/>
    <property type="project" value="UniProtKB-KW"/>
</dbReference>
<keyword evidence="2" id="KW-0808">Transferase</keyword>
<comment type="caution">
    <text evidence="2">The sequence shown here is derived from an EMBL/GenBank/DDBJ whole genome shotgun (WGS) entry which is preliminary data.</text>
</comment>
<dbReference type="Gene3D" id="3.90.1200.10">
    <property type="match status" value="1"/>
</dbReference>
<keyword evidence="3" id="KW-1185">Reference proteome</keyword>
<protein>
    <submittedName>
        <fullName evidence="2">Ser/Thr protein kinase RdoA (MazF antagonist)</fullName>
    </submittedName>
</protein>
<feature type="domain" description="Aminoglycoside phosphotransferase" evidence="1">
    <location>
        <begin position="28"/>
        <end position="243"/>
    </location>
</feature>
<dbReference type="InterPro" id="IPR011009">
    <property type="entry name" value="Kinase-like_dom_sf"/>
</dbReference>
<proteinExistence type="predicted"/>
<dbReference type="AlphaFoldDB" id="A0A3D9ZVX6"/>
<accession>A0A3D9ZVX6</accession>
<evidence type="ECO:0000313" key="2">
    <source>
        <dbReference type="EMBL" id="REG01366.1"/>
    </source>
</evidence>
<dbReference type="Proteomes" id="UP000256913">
    <property type="component" value="Unassembled WGS sequence"/>
</dbReference>
<keyword evidence="2" id="KW-0418">Kinase</keyword>
<evidence type="ECO:0000259" key="1">
    <source>
        <dbReference type="Pfam" id="PF01636"/>
    </source>
</evidence>
<dbReference type="EMBL" id="QUMQ01000001">
    <property type="protein sequence ID" value="REG01366.1"/>
    <property type="molecule type" value="Genomic_DNA"/>
</dbReference>
<evidence type="ECO:0000313" key="3">
    <source>
        <dbReference type="Proteomes" id="UP000256913"/>
    </source>
</evidence>
<organism evidence="2 3">
    <name type="scientific">Asanoa ferruginea</name>
    <dbReference type="NCBI Taxonomy" id="53367"/>
    <lineage>
        <taxon>Bacteria</taxon>
        <taxon>Bacillati</taxon>
        <taxon>Actinomycetota</taxon>
        <taxon>Actinomycetes</taxon>
        <taxon>Micromonosporales</taxon>
        <taxon>Micromonosporaceae</taxon>
        <taxon>Asanoa</taxon>
    </lineage>
</organism>
<dbReference type="RefSeq" id="WP_170216145.1">
    <property type="nucleotide sequence ID" value="NZ_BONB01000012.1"/>
</dbReference>
<dbReference type="Pfam" id="PF01636">
    <property type="entry name" value="APH"/>
    <property type="match status" value="1"/>
</dbReference>
<gene>
    <name evidence="2" type="ORF">DFJ67_7449</name>
</gene>